<evidence type="ECO:0000313" key="2">
    <source>
        <dbReference type="EMBL" id="CRK80751.1"/>
    </source>
</evidence>
<protein>
    <submittedName>
        <fullName evidence="2">Uncharacterized protein</fullName>
    </submittedName>
</protein>
<sequence length="63" mass="7359">MKLVLMLVLVASMVVLFFSGYFVGMLKERYGKNLLIIIPIFIAMFMFNIIWAITELAKDARWQ</sequence>
<dbReference type="RefSeq" id="WP_090630731.1">
    <property type="nucleotide sequence ID" value="NZ_CVRB01000001.1"/>
</dbReference>
<evidence type="ECO:0000256" key="1">
    <source>
        <dbReference type="SAM" id="Phobius"/>
    </source>
</evidence>
<accession>A0A0U1NRS3</accession>
<proteinExistence type="predicted"/>
<keyword evidence="3" id="KW-1185">Reference proteome</keyword>
<evidence type="ECO:0000313" key="3">
    <source>
        <dbReference type="Proteomes" id="UP000199087"/>
    </source>
</evidence>
<dbReference type="AlphaFoldDB" id="A0A0U1NRS3"/>
<reference evidence="3" key="1">
    <citation type="submission" date="2015-05" db="EMBL/GenBank/DDBJ databases">
        <authorList>
            <person name="Urmite Genomes"/>
        </authorList>
    </citation>
    <scope>NUCLEOTIDE SEQUENCE [LARGE SCALE GENOMIC DNA]</scope>
    <source>
        <strain evidence="3">LF1</strain>
    </source>
</reference>
<feature type="transmembrane region" description="Helical" evidence="1">
    <location>
        <begin position="33"/>
        <end position="53"/>
    </location>
</feature>
<keyword evidence="1" id="KW-0812">Transmembrane</keyword>
<name>A0A0U1NRS3_9BACI</name>
<dbReference type="EMBL" id="CVRB01000001">
    <property type="protein sequence ID" value="CRK80751.1"/>
    <property type="molecule type" value="Genomic_DNA"/>
</dbReference>
<keyword evidence="1" id="KW-1133">Transmembrane helix</keyword>
<organism evidence="2 3">
    <name type="scientific">Neobacillus massiliamazoniensis</name>
    <dbReference type="NCBI Taxonomy" id="1499688"/>
    <lineage>
        <taxon>Bacteria</taxon>
        <taxon>Bacillati</taxon>
        <taxon>Bacillota</taxon>
        <taxon>Bacilli</taxon>
        <taxon>Bacillales</taxon>
        <taxon>Bacillaceae</taxon>
        <taxon>Neobacillus</taxon>
    </lineage>
</organism>
<gene>
    <name evidence="2" type="ORF">BN000_00639</name>
</gene>
<feature type="transmembrane region" description="Helical" evidence="1">
    <location>
        <begin position="6"/>
        <end position="26"/>
    </location>
</feature>
<dbReference type="Proteomes" id="UP000199087">
    <property type="component" value="Unassembled WGS sequence"/>
</dbReference>
<keyword evidence="1" id="KW-0472">Membrane</keyword>